<evidence type="ECO:0000313" key="1">
    <source>
        <dbReference type="EMBL" id="CAF1492836.1"/>
    </source>
</evidence>
<dbReference type="Proteomes" id="UP000682733">
    <property type="component" value="Unassembled WGS sequence"/>
</dbReference>
<gene>
    <name evidence="1" type="ORF">OVA965_LOCUS36580</name>
    <name evidence="2" type="ORF">TMI583_LOCUS37596</name>
</gene>
<organism evidence="2 3">
    <name type="scientific">Didymodactylos carnosus</name>
    <dbReference type="NCBI Taxonomy" id="1234261"/>
    <lineage>
        <taxon>Eukaryota</taxon>
        <taxon>Metazoa</taxon>
        <taxon>Spiralia</taxon>
        <taxon>Gnathifera</taxon>
        <taxon>Rotifera</taxon>
        <taxon>Eurotatoria</taxon>
        <taxon>Bdelloidea</taxon>
        <taxon>Philodinida</taxon>
        <taxon>Philodinidae</taxon>
        <taxon>Didymodactylos</taxon>
    </lineage>
</organism>
<evidence type="ECO:0000313" key="2">
    <source>
        <dbReference type="EMBL" id="CAF4281978.1"/>
    </source>
</evidence>
<evidence type="ECO:0000313" key="3">
    <source>
        <dbReference type="Proteomes" id="UP000682733"/>
    </source>
</evidence>
<dbReference type="Proteomes" id="UP000677228">
    <property type="component" value="Unassembled WGS sequence"/>
</dbReference>
<feature type="non-terminal residue" evidence="2">
    <location>
        <position position="1"/>
    </location>
</feature>
<protein>
    <submittedName>
        <fullName evidence="2">Uncharacterized protein</fullName>
    </submittedName>
</protein>
<dbReference type="EMBL" id="CAJNOK010033298">
    <property type="protein sequence ID" value="CAF1492836.1"/>
    <property type="molecule type" value="Genomic_DNA"/>
</dbReference>
<reference evidence="2" key="1">
    <citation type="submission" date="2021-02" db="EMBL/GenBank/DDBJ databases">
        <authorList>
            <person name="Nowell W R."/>
        </authorList>
    </citation>
    <scope>NUCLEOTIDE SEQUENCE</scope>
</reference>
<dbReference type="AlphaFoldDB" id="A0A8S2TDF6"/>
<proteinExistence type="predicted"/>
<name>A0A8S2TDF6_9BILA</name>
<comment type="caution">
    <text evidence="2">The sequence shown here is derived from an EMBL/GenBank/DDBJ whole genome shotgun (WGS) entry which is preliminary data.</text>
</comment>
<accession>A0A8S2TDF6</accession>
<dbReference type="EMBL" id="CAJOBA010055265">
    <property type="protein sequence ID" value="CAF4281978.1"/>
    <property type="molecule type" value="Genomic_DNA"/>
</dbReference>
<sequence>VSIATGLSLVSNDASSRIAIMTLKKPNGTFDNIVVKCQANDMLCGRELFGNITSVSGTAVCLASDDNCGVTLHSVIAGTTYSCQAITTRNGAENAISSVTKIKLGILY</sequence>